<evidence type="ECO:0000313" key="6">
    <source>
        <dbReference type="EMBL" id="QDV04627.1"/>
    </source>
</evidence>
<name>A0A518EKK8_9BACT</name>
<dbReference type="SUPFAM" id="SSF53822">
    <property type="entry name" value="Periplasmic binding protein-like I"/>
    <property type="match status" value="1"/>
</dbReference>
<keyword evidence="3 4" id="KW-0732">Signal</keyword>
<dbReference type="EMBL" id="CP036434">
    <property type="protein sequence ID" value="QDV04627.1"/>
    <property type="molecule type" value="Genomic_DNA"/>
</dbReference>
<protein>
    <submittedName>
        <fullName evidence="6">D-ribose-binding periplasmic protein</fullName>
    </submittedName>
</protein>
<dbReference type="AlphaFoldDB" id="A0A518EKK8"/>
<evidence type="ECO:0000259" key="5">
    <source>
        <dbReference type="Pfam" id="PF13407"/>
    </source>
</evidence>
<evidence type="ECO:0000256" key="2">
    <source>
        <dbReference type="ARBA" id="ARBA00007639"/>
    </source>
</evidence>
<organism evidence="6 7">
    <name type="scientific">Saltatorellus ferox</name>
    <dbReference type="NCBI Taxonomy" id="2528018"/>
    <lineage>
        <taxon>Bacteria</taxon>
        <taxon>Pseudomonadati</taxon>
        <taxon>Planctomycetota</taxon>
        <taxon>Planctomycetia</taxon>
        <taxon>Planctomycetia incertae sedis</taxon>
        <taxon>Saltatorellus</taxon>
    </lineage>
</organism>
<sequence precursor="true">MSTSTPARALRKASTLLTLPLLATLPVLLGACGNESEAGAEKALQIAVIPKGTTHEYWKAVHAGAEGAAQELGVQVVWKGPIKEDDRAAQVQVVEDFVVRGVDGIVLMPLDKVALAPPAAEAHGRGIPVVIADSDLDWKDRVSFVATDNHHGGELAGEALAEMLGGDGRVILLRYLEGSASTAEREQGFLDAIAKHDGIEVISANQYAGASTESAYKASEDLLQSFPSFDGIFCPNESAAFGMLRALQDSGRTKTAKFIGFDASEKLVAALREGEVDALVLQDPVRMGDLAVRACVDRIRGKAVEPRIDTGVVVVKSSEIDKPEVQALLSPDLSILNR</sequence>
<comment type="similarity">
    <text evidence="2">Belongs to the bacterial solute-binding protein 2 family.</text>
</comment>
<dbReference type="GO" id="GO:0030246">
    <property type="term" value="F:carbohydrate binding"/>
    <property type="evidence" value="ECO:0007669"/>
    <property type="project" value="UniProtKB-ARBA"/>
</dbReference>
<dbReference type="GO" id="GO:0030313">
    <property type="term" value="C:cell envelope"/>
    <property type="evidence" value="ECO:0007669"/>
    <property type="project" value="UniProtKB-SubCell"/>
</dbReference>
<evidence type="ECO:0000256" key="4">
    <source>
        <dbReference type="SAM" id="SignalP"/>
    </source>
</evidence>
<feature type="chain" id="PRO_5021926581" evidence="4">
    <location>
        <begin position="24"/>
        <end position="338"/>
    </location>
</feature>
<dbReference type="Proteomes" id="UP000320390">
    <property type="component" value="Chromosome"/>
</dbReference>
<dbReference type="Pfam" id="PF13407">
    <property type="entry name" value="Peripla_BP_4"/>
    <property type="match status" value="1"/>
</dbReference>
<proteinExistence type="inferred from homology"/>
<evidence type="ECO:0000256" key="3">
    <source>
        <dbReference type="ARBA" id="ARBA00022729"/>
    </source>
</evidence>
<evidence type="ECO:0000313" key="7">
    <source>
        <dbReference type="Proteomes" id="UP000320390"/>
    </source>
</evidence>
<keyword evidence="7" id="KW-1185">Reference proteome</keyword>
<gene>
    <name evidence="6" type="primary">rbsB_1</name>
    <name evidence="6" type="ORF">Poly30_01180</name>
</gene>
<feature type="domain" description="Periplasmic binding protein" evidence="5">
    <location>
        <begin position="46"/>
        <end position="302"/>
    </location>
</feature>
<dbReference type="CDD" id="cd20004">
    <property type="entry name" value="PBP1_ABC_sugar_binding-like"/>
    <property type="match status" value="1"/>
</dbReference>
<feature type="signal peptide" evidence="4">
    <location>
        <begin position="1"/>
        <end position="23"/>
    </location>
</feature>
<accession>A0A518EKK8</accession>
<dbReference type="PANTHER" id="PTHR46847">
    <property type="entry name" value="D-ALLOSE-BINDING PERIPLASMIC PROTEIN-RELATED"/>
    <property type="match status" value="1"/>
</dbReference>
<dbReference type="OrthoDB" id="250606at2"/>
<dbReference type="PANTHER" id="PTHR46847:SF1">
    <property type="entry name" value="D-ALLOSE-BINDING PERIPLASMIC PROTEIN-RELATED"/>
    <property type="match status" value="1"/>
</dbReference>
<dbReference type="RefSeq" id="WP_145194081.1">
    <property type="nucleotide sequence ID" value="NZ_CP036434.1"/>
</dbReference>
<dbReference type="Gene3D" id="3.40.50.2300">
    <property type="match status" value="2"/>
</dbReference>
<dbReference type="InterPro" id="IPR028082">
    <property type="entry name" value="Peripla_BP_I"/>
</dbReference>
<comment type="subcellular location">
    <subcellularLocation>
        <location evidence="1">Cell envelope</location>
    </subcellularLocation>
</comment>
<dbReference type="InterPro" id="IPR025997">
    <property type="entry name" value="SBP_2_dom"/>
</dbReference>
<reference evidence="6 7" key="1">
    <citation type="submission" date="2019-02" db="EMBL/GenBank/DDBJ databases">
        <title>Deep-cultivation of Planctomycetes and their phenomic and genomic characterization uncovers novel biology.</title>
        <authorList>
            <person name="Wiegand S."/>
            <person name="Jogler M."/>
            <person name="Boedeker C."/>
            <person name="Pinto D."/>
            <person name="Vollmers J."/>
            <person name="Rivas-Marin E."/>
            <person name="Kohn T."/>
            <person name="Peeters S.H."/>
            <person name="Heuer A."/>
            <person name="Rast P."/>
            <person name="Oberbeckmann S."/>
            <person name="Bunk B."/>
            <person name="Jeske O."/>
            <person name="Meyerdierks A."/>
            <person name="Storesund J.E."/>
            <person name="Kallscheuer N."/>
            <person name="Luecker S."/>
            <person name="Lage O.M."/>
            <person name="Pohl T."/>
            <person name="Merkel B.J."/>
            <person name="Hornburger P."/>
            <person name="Mueller R.-W."/>
            <person name="Bruemmer F."/>
            <person name="Labrenz M."/>
            <person name="Spormann A.M."/>
            <person name="Op den Camp H."/>
            <person name="Overmann J."/>
            <person name="Amann R."/>
            <person name="Jetten M.S.M."/>
            <person name="Mascher T."/>
            <person name="Medema M.H."/>
            <person name="Devos D.P."/>
            <person name="Kaster A.-K."/>
            <person name="Ovreas L."/>
            <person name="Rohde M."/>
            <person name="Galperin M.Y."/>
            <person name="Jogler C."/>
        </authorList>
    </citation>
    <scope>NUCLEOTIDE SEQUENCE [LARGE SCALE GENOMIC DNA]</scope>
    <source>
        <strain evidence="6 7">Poly30</strain>
    </source>
</reference>
<evidence type="ECO:0000256" key="1">
    <source>
        <dbReference type="ARBA" id="ARBA00004196"/>
    </source>
</evidence>